<organism evidence="1 2">
    <name type="scientific">Paraphaeosphaeria minitans</name>
    <dbReference type="NCBI Taxonomy" id="565426"/>
    <lineage>
        <taxon>Eukaryota</taxon>
        <taxon>Fungi</taxon>
        <taxon>Dikarya</taxon>
        <taxon>Ascomycota</taxon>
        <taxon>Pezizomycotina</taxon>
        <taxon>Dothideomycetes</taxon>
        <taxon>Pleosporomycetidae</taxon>
        <taxon>Pleosporales</taxon>
        <taxon>Massarineae</taxon>
        <taxon>Didymosphaeriaceae</taxon>
        <taxon>Paraphaeosphaeria</taxon>
    </lineage>
</organism>
<protein>
    <submittedName>
        <fullName evidence="1">Uncharacterized protein</fullName>
    </submittedName>
</protein>
<evidence type="ECO:0000313" key="1">
    <source>
        <dbReference type="EMBL" id="KAF9737917.1"/>
    </source>
</evidence>
<dbReference type="EMBL" id="WJXW01000003">
    <property type="protein sequence ID" value="KAF9737917.1"/>
    <property type="molecule type" value="Genomic_DNA"/>
</dbReference>
<dbReference type="Proteomes" id="UP000756921">
    <property type="component" value="Unassembled WGS sequence"/>
</dbReference>
<keyword evidence="2" id="KW-1185">Reference proteome</keyword>
<accession>A0A9P6KT32</accession>
<gene>
    <name evidence="1" type="ORF">PMIN01_03200</name>
</gene>
<evidence type="ECO:0000313" key="2">
    <source>
        <dbReference type="Proteomes" id="UP000756921"/>
    </source>
</evidence>
<reference evidence="1" key="1">
    <citation type="journal article" date="2020" name="Mol. Plant Microbe Interact.">
        <title>Genome Sequence of the Biocontrol Agent Coniothyrium minitans strain Conio (IMI 134523).</title>
        <authorList>
            <person name="Patel D."/>
            <person name="Shittu T.A."/>
            <person name="Baroncelli R."/>
            <person name="Muthumeenakshi S."/>
            <person name="Osborne T.H."/>
            <person name="Janganan T.K."/>
            <person name="Sreenivasaprasad S."/>
        </authorList>
    </citation>
    <scope>NUCLEOTIDE SEQUENCE</scope>
    <source>
        <strain evidence="1">Conio</strain>
    </source>
</reference>
<proteinExistence type="predicted"/>
<dbReference type="AlphaFoldDB" id="A0A9P6KT32"/>
<sequence length="27" mass="2991">MSYSRIFASVLTSLGQTAIHQPVWLIA</sequence>
<name>A0A9P6KT32_9PLEO</name>
<comment type="caution">
    <text evidence="1">The sequence shown here is derived from an EMBL/GenBank/DDBJ whole genome shotgun (WGS) entry which is preliminary data.</text>
</comment>